<dbReference type="InterPro" id="IPR036910">
    <property type="entry name" value="HMG_box_dom_sf"/>
</dbReference>
<reference evidence="7" key="1">
    <citation type="submission" date="2014-02" db="EMBL/GenBank/DDBJ databases">
        <authorList>
            <person name="Genoscope - CEA"/>
        </authorList>
    </citation>
    <scope>NUCLEOTIDE SEQUENCE</scope>
    <source>
        <strain evidence="7">LS3</strain>
    </source>
</reference>
<organism evidence="7">
    <name type="scientific">Blastobotrys adeninivorans</name>
    <name type="common">Yeast</name>
    <name type="synonym">Arxula adeninivorans</name>
    <dbReference type="NCBI Taxonomy" id="409370"/>
    <lineage>
        <taxon>Eukaryota</taxon>
        <taxon>Fungi</taxon>
        <taxon>Dikarya</taxon>
        <taxon>Ascomycota</taxon>
        <taxon>Saccharomycotina</taxon>
        <taxon>Dipodascomycetes</taxon>
        <taxon>Dipodascales</taxon>
        <taxon>Trichomonascaceae</taxon>
        <taxon>Blastobotrys</taxon>
    </lineage>
</organism>
<feature type="region of interest" description="Disordered" evidence="5">
    <location>
        <begin position="67"/>
        <end position="142"/>
    </location>
</feature>
<feature type="compositionally biased region" description="Basic and acidic residues" evidence="5">
    <location>
        <begin position="124"/>
        <end position="134"/>
    </location>
</feature>
<feature type="compositionally biased region" description="Basic and acidic residues" evidence="5">
    <location>
        <begin position="197"/>
        <end position="245"/>
    </location>
</feature>
<evidence type="ECO:0000256" key="4">
    <source>
        <dbReference type="PROSITE-ProRule" id="PRU00267"/>
    </source>
</evidence>
<dbReference type="AlphaFoldDB" id="A0A060TDH3"/>
<evidence type="ECO:0000313" key="7">
    <source>
        <dbReference type="EMBL" id="CDP37226.1"/>
    </source>
</evidence>
<dbReference type="SUPFAM" id="SSF47095">
    <property type="entry name" value="HMG-box"/>
    <property type="match status" value="1"/>
</dbReference>
<dbReference type="PANTHER" id="PTHR48112">
    <property type="entry name" value="HIGH MOBILITY GROUP PROTEIN DSP1"/>
    <property type="match status" value="1"/>
</dbReference>
<keyword evidence="3 4" id="KW-0539">Nucleus</keyword>
<dbReference type="Gene3D" id="1.10.30.10">
    <property type="entry name" value="High mobility group box domain"/>
    <property type="match status" value="1"/>
</dbReference>
<evidence type="ECO:0000256" key="1">
    <source>
        <dbReference type="ARBA" id="ARBA00004123"/>
    </source>
</evidence>
<feature type="region of interest" description="Disordered" evidence="5">
    <location>
        <begin position="184"/>
        <end position="265"/>
    </location>
</feature>
<dbReference type="PhylomeDB" id="A0A060TDH3"/>
<proteinExistence type="predicted"/>
<evidence type="ECO:0000259" key="6">
    <source>
        <dbReference type="PROSITE" id="PS50118"/>
    </source>
</evidence>
<dbReference type="SMART" id="SM00398">
    <property type="entry name" value="HMG"/>
    <property type="match status" value="1"/>
</dbReference>
<sequence>MTTAESIKVKKDALVSALFSLSKAAQETSNATIDFFDAISDASSGDATAKSLEGVASVLKSTADDITKAATSTGSTEAKTENGSATTDEVSPAKRKRGPKKVVDPDAPRKPVTMYLLFSTNERNQIKQEREKAGEPPLSNLEMTAEVSKRWNNMDEEQRAPWKKMYTDRVAQYNIEKQAYMDKKANETGADAGEAAKTTEADKEPSSKKTKVEEPKVETPKKKKEKKEDKDKEEKEDKEDKEKSPEKKKKDKKKKRKSSSHHESS</sequence>
<evidence type="ECO:0000256" key="5">
    <source>
        <dbReference type="SAM" id="MobiDB-lite"/>
    </source>
</evidence>
<protein>
    <submittedName>
        <fullName evidence="7">ARAD1D06688p</fullName>
    </submittedName>
</protein>
<dbReference type="InterPro" id="IPR009071">
    <property type="entry name" value="HMG_box_dom"/>
</dbReference>
<name>A0A060TDH3_BLAAD</name>
<comment type="subcellular location">
    <subcellularLocation>
        <location evidence="1">Nucleus</location>
    </subcellularLocation>
</comment>
<dbReference type="GO" id="GO:0003677">
    <property type="term" value="F:DNA binding"/>
    <property type="evidence" value="ECO:0007669"/>
    <property type="project" value="UniProtKB-UniRule"/>
</dbReference>
<dbReference type="Pfam" id="PF00505">
    <property type="entry name" value="HMG_box"/>
    <property type="match status" value="1"/>
</dbReference>
<evidence type="ECO:0000256" key="2">
    <source>
        <dbReference type="ARBA" id="ARBA00023125"/>
    </source>
</evidence>
<evidence type="ECO:0000256" key="3">
    <source>
        <dbReference type="ARBA" id="ARBA00023242"/>
    </source>
</evidence>
<accession>A0A060TDH3</accession>
<feature type="domain" description="HMG box" evidence="6">
    <location>
        <begin position="108"/>
        <end position="181"/>
    </location>
</feature>
<dbReference type="PROSITE" id="PS50118">
    <property type="entry name" value="HMG_BOX_2"/>
    <property type="match status" value="1"/>
</dbReference>
<feature type="compositionally biased region" description="Polar residues" evidence="5">
    <location>
        <begin position="69"/>
        <end position="89"/>
    </location>
</feature>
<dbReference type="EMBL" id="HG937694">
    <property type="protein sequence ID" value="CDP37226.1"/>
    <property type="molecule type" value="Genomic_DNA"/>
</dbReference>
<dbReference type="GO" id="GO:0005634">
    <property type="term" value="C:nucleus"/>
    <property type="evidence" value="ECO:0007669"/>
    <property type="project" value="UniProtKB-SubCell"/>
</dbReference>
<gene>
    <name evidence="7" type="ORF">GNLVRS02_ARAD1D06688g</name>
</gene>
<reference evidence="7" key="2">
    <citation type="submission" date="2014-06" db="EMBL/GenBank/DDBJ databases">
        <title>The complete genome of Blastobotrys (Arxula) adeninivorans LS3 - a yeast of biotechnological interest.</title>
        <authorList>
            <person name="Kunze G."/>
            <person name="Gaillardin C."/>
            <person name="Czernicka M."/>
            <person name="Durrens P."/>
            <person name="Martin T."/>
            <person name="Boer E."/>
            <person name="Gabaldon T."/>
            <person name="Cruz J."/>
            <person name="Talla E."/>
            <person name="Marck C."/>
            <person name="Goffeau A."/>
            <person name="Barbe V."/>
            <person name="Baret P."/>
            <person name="Baronian K."/>
            <person name="Beier S."/>
            <person name="Bleykasten C."/>
            <person name="Bode R."/>
            <person name="Casaregola S."/>
            <person name="Despons L."/>
            <person name="Fairhead C."/>
            <person name="Giersberg M."/>
            <person name="Gierski P."/>
            <person name="Hahnel U."/>
            <person name="Hartmann A."/>
            <person name="Jankowska D."/>
            <person name="Jubin C."/>
            <person name="Jung P."/>
            <person name="Lafontaine I."/>
            <person name="Leh-Louis V."/>
            <person name="Lemaire M."/>
            <person name="Marcet-Houben M."/>
            <person name="Mascher M."/>
            <person name="Morel G."/>
            <person name="Richard G.-F."/>
            <person name="Riechen J."/>
            <person name="Sacerdot C."/>
            <person name="Sarkar A."/>
            <person name="Savel G."/>
            <person name="Schacherer J."/>
            <person name="Sherman D."/>
            <person name="Straub M.-L."/>
            <person name="Stein N."/>
            <person name="Thierry A."/>
            <person name="Trautwein-Schult A."/>
            <person name="Westhof E."/>
            <person name="Worch S."/>
            <person name="Dujon B."/>
            <person name="Souciet J.-L."/>
            <person name="Wincker P."/>
            <person name="Scholz U."/>
            <person name="Neuveglise N."/>
        </authorList>
    </citation>
    <scope>NUCLEOTIDE SEQUENCE</scope>
    <source>
        <strain evidence="7">LS3</strain>
    </source>
</reference>
<dbReference type="InterPro" id="IPR050342">
    <property type="entry name" value="HMGB"/>
</dbReference>
<keyword evidence="2 4" id="KW-0238">DNA-binding</keyword>
<feature type="DNA-binding region" description="HMG box" evidence="4">
    <location>
        <begin position="108"/>
        <end position="181"/>
    </location>
</feature>
<feature type="compositionally biased region" description="Basic residues" evidence="5">
    <location>
        <begin position="246"/>
        <end position="259"/>
    </location>
</feature>
<dbReference type="PANTHER" id="PTHR48112:SF32">
    <property type="entry name" value="HIGH MOBILITY GROUP PROTEIN B3"/>
    <property type="match status" value="1"/>
</dbReference>